<organism evidence="1 2">
    <name type="scientific">Klebsormidium nitens</name>
    <name type="common">Green alga</name>
    <name type="synonym">Ulothrix nitens</name>
    <dbReference type="NCBI Taxonomy" id="105231"/>
    <lineage>
        <taxon>Eukaryota</taxon>
        <taxon>Viridiplantae</taxon>
        <taxon>Streptophyta</taxon>
        <taxon>Klebsormidiophyceae</taxon>
        <taxon>Klebsormidiales</taxon>
        <taxon>Klebsormidiaceae</taxon>
        <taxon>Klebsormidium</taxon>
    </lineage>
</organism>
<dbReference type="Proteomes" id="UP000054558">
    <property type="component" value="Unassembled WGS sequence"/>
</dbReference>
<reference evidence="1 2" key="1">
    <citation type="journal article" date="2014" name="Nat. Commun.">
        <title>Klebsormidium flaccidum genome reveals primary factors for plant terrestrial adaptation.</title>
        <authorList>
            <person name="Hori K."/>
            <person name="Maruyama F."/>
            <person name="Fujisawa T."/>
            <person name="Togashi T."/>
            <person name="Yamamoto N."/>
            <person name="Seo M."/>
            <person name="Sato S."/>
            <person name="Yamada T."/>
            <person name="Mori H."/>
            <person name="Tajima N."/>
            <person name="Moriyama T."/>
            <person name="Ikeuchi M."/>
            <person name="Watanabe M."/>
            <person name="Wada H."/>
            <person name="Kobayashi K."/>
            <person name="Saito M."/>
            <person name="Masuda T."/>
            <person name="Sasaki-Sekimoto Y."/>
            <person name="Mashiguchi K."/>
            <person name="Awai K."/>
            <person name="Shimojima M."/>
            <person name="Masuda S."/>
            <person name="Iwai M."/>
            <person name="Nobusawa T."/>
            <person name="Narise T."/>
            <person name="Kondo S."/>
            <person name="Saito H."/>
            <person name="Sato R."/>
            <person name="Murakawa M."/>
            <person name="Ihara Y."/>
            <person name="Oshima-Yamada Y."/>
            <person name="Ohtaka K."/>
            <person name="Satoh M."/>
            <person name="Sonobe K."/>
            <person name="Ishii M."/>
            <person name="Ohtani R."/>
            <person name="Kanamori-Sato M."/>
            <person name="Honoki R."/>
            <person name="Miyazaki D."/>
            <person name="Mochizuki H."/>
            <person name="Umetsu J."/>
            <person name="Higashi K."/>
            <person name="Shibata D."/>
            <person name="Kamiya Y."/>
            <person name="Sato N."/>
            <person name="Nakamura Y."/>
            <person name="Tabata S."/>
            <person name="Ida S."/>
            <person name="Kurokawa K."/>
            <person name="Ohta H."/>
        </authorList>
    </citation>
    <scope>NUCLEOTIDE SEQUENCE [LARGE SCALE GENOMIC DNA]</scope>
    <source>
        <strain evidence="1 2">NIES-2285</strain>
    </source>
</reference>
<sequence>MAARAAYRHILRTVDSHITSVNNNQQWKDHIRTLFRAGASEPNATEAAKKIELAEDYAFLVESVRLQKDLLMSYNISTARDDKNRLAQSAARVGLQLPDLTPRHTPG</sequence>
<keyword evidence="2" id="KW-1185">Reference proteome</keyword>
<evidence type="ECO:0000313" key="1">
    <source>
        <dbReference type="EMBL" id="GAQ89008.1"/>
    </source>
</evidence>
<dbReference type="EMBL" id="DF237428">
    <property type="protein sequence ID" value="GAQ89008.1"/>
    <property type="molecule type" value="Genomic_DNA"/>
</dbReference>
<protein>
    <recommendedName>
        <fullName evidence="3">Complex 1 LYR protein</fullName>
    </recommendedName>
</protein>
<proteinExistence type="predicted"/>
<evidence type="ECO:0000313" key="2">
    <source>
        <dbReference type="Proteomes" id="UP000054558"/>
    </source>
</evidence>
<dbReference type="OMA" id="HKVHFTD"/>
<gene>
    <name evidence="1" type="ORF">KFL_004790020</name>
</gene>
<dbReference type="AlphaFoldDB" id="A0A1Y1ILM3"/>
<name>A0A1Y1ILM3_KLENI</name>
<dbReference type="PANTHER" id="PTHR35763:SF1">
    <property type="entry name" value="OS11G0133900 PROTEIN"/>
    <property type="match status" value="1"/>
</dbReference>
<dbReference type="Pfam" id="PF13233">
    <property type="entry name" value="Complex1_LYR_2"/>
    <property type="match status" value="1"/>
</dbReference>
<dbReference type="OrthoDB" id="549775at2759"/>
<dbReference type="PANTHER" id="PTHR35763">
    <property type="entry name" value="COMPLEX 1 LYR-LIKE PROTEIN"/>
    <property type="match status" value="1"/>
</dbReference>
<evidence type="ECO:0008006" key="3">
    <source>
        <dbReference type="Google" id="ProtNLM"/>
    </source>
</evidence>
<accession>A0A1Y1ILM3</accession>